<protein>
    <submittedName>
        <fullName evidence="5">Uncharacterized protein LOC109727548</fullName>
    </submittedName>
</protein>
<feature type="domain" description="AP5B1 middle" evidence="2">
    <location>
        <begin position="291"/>
        <end position="684"/>
    </location>
</feature>
<dbReference type="OrthoDB" id="646197at2759"/>
<dbReference type="InterPro" id="IPR038741">
    <property type="entry name" value="AP5B1"/>
</dbReference>
<dbReference type="GeneID" id="109727548"/>
<dbReference type="SUPFAM" id="SSF48371">
    <property type="entry name" value="ARM repeat"/>
    <property type="match status" value="1"/>
</dbReference>
<dbReference type="GO" id="GO:0016197">
    <property type="term" value="P:endosomal transport"/>
    <property type="evidence" value="ECO:0007669"/>
    <property type="project" value="InterPro"/>
</dbReference>
<dbReference type="PANTHER" id="PTHR34033">
    <property type="entry name" value="AP-5 COMPLEX SUBUNIT BETA-1"/>
    <property type="match status" value="1"/>
</dbReference>
<dbReference type="RefSeq" id="XP_020113279.1">
    <property type="nucleotide sequence ID" value="XM_020257690.1"/>
</dbReference>
<proteinExistence type="predicted"/>
<evidence type="ECO:0000256" key="1">
    <source>
        <dbReference type="SAM" id="MobiDB-lite"/>
    </source>
</evidence>
<dbReference type="Pfam" id="PF21588">
    <property type="entry name" value="AP5B1_middle"/>
    <property type="match status" value="1"/>
</dbReference>
<feature type="domain" description="AP5B1 C-terminal" evidence="3">
    <location>
        <begin position="1095"/>
        <end position="1141"/>
    </location>
</feature>
<evidence type="ECO:0000259" key="2">
    <source>
        <dbReference type="Pfam" id="PF21588"/>
    </source>
</evidence>
<feature type="region of interest" description="Disordered" evidence="1">
    <location>
        <begin position="690"/>
        <end position="711"/>
    </location>
</feature>
<dbReference type="AlphaFoldDB" id="A0A6P5GZN7"/>
<feature type="region of interest" description="Disordered" evidence="1">
    <location>
        <begin position="1"/>
        <end position="30"/>
    </location>
</feature>
<dbReference type="Pfam" id="PF21590">
    <property type="entry name" value="AP5B1_C"/>
    <property type="match status" value="1"/>
</dbReference>
<evidence type="ECO:0000313" key="4">
    <source>
        <dbReference type="Proteomes" id="UP000515123"/>
    </source>
</evidence>
<feature type="compositionally biased region" description="Polar residues" evidence="1">
    <location>
        <begin position="690"/>
        <end position="705"/>
    </location>
</feature>
<dbReference type="InterPro" id="IPR048981">
    <property type="entry name" value="AP5B1_C"/>
</dbReference>
<evidence type="ECO:0000313" key="5">
    <source>
        <dbReference type="RefSeq" id="XP_020113279.1"/>
    </source>
</evidence>
<dbReference type="GO" id="GO:0030119">
    <property type="term" value="C:AP-type membrane coat adaptor complex"/>
    <property type="evidence" value="ECO:0007669"/>
    <property type="project" value="TreeGrafter"/>
</dbReference>
<feature type="region of interest" description="Disordered" evidence="1">
    <location>
        <begin position="42"/>
        <end position="89"/>
    </location>
</feature>
<reference evidence="5" key="2">
    <citation type="submission" date="2025-08" db="UniProtKB">
        <authorList>
            <consortium name="RefSeq"/>
        </authorList>
    </citation>
    <scope>IDENTIFICATION</scope>
    <source>
        <tissue evidence="5">Leaf</tissue>
    </source>
</reference>
<dbReference type="InterPro" id="IPR016024">
    <property type="entry name" value="ARM-type_fold"/>
</dbReference>
<dbReference type="Proteomes" id="UP000515123">
    <property type="component" value="Linkage group 22"/>
</dbReference>
<keyword evidence="4" id="KW-1185">Reference proteome</keyword>
<gene>
    <name evidence="5" type="primary">LOC109727548</name>
</gene>
<dbReference type="InterPro" id="IPR048979">
    <property type="entry name" value="AP5B1_middle"/>
</dbReference>
<organism evidence="4 5">
    <name type="scientific">Ananas comosus</name>
    <name type="common">Pineapple</name>
    <name type="synonym">Ananas ananas</name>
    <dbReference type="NCBI Taxonomy" id="4615"/>
    <lineage>
        <taxon>Eukaryota</taxon>
        <taxon>Viridiplantae</taxon>
        <taxon>Streptophyta</taxon>
        <taxon>Embryophyta</taxon>
        <taxon>Tracheophyta</taxon>
        <taxon>Spermatophyta</taxon>
        <taxon>Magnoliopsida</taxon>
        <taxon>Liliopsida</taxon>
        <taxon>Poales</taxon>
        <taxon>Bromeliaceae</taxon>
        <taxon>Bromelioideae</taxon>
        <taxon>Ananas</taxon>
    </lineage>
</organism>
<evidence type="ECO:0000259" key="3">
    <source>
        <dbReference type="Pfam" id="PF21590"/>
    </source>
</evidence>
<sequence length="1143" mass="125894">MVELRLLPPYPPLTPNPSSSSELRHERQPSIKVLLLHRHRRCRRRRSRIAPPQEWSSSSTIRPARPPRRRVRGSLPPPRPRSSPTLLSPAYFPASVKRSSSSILGSTFHLPPPLLLPSPLPALLDALRSFLLHPPDPSSLPLKDHFLVSATSVAISVLGSPPLPSAAAPHLQSLAETLLAVANRPNHGPDRHTRAVACECLRELELAFPLLLSDVAGHLWALAQAERTHAAQSYLLLLASVARNIVRHSLLSSPSSILSTAAPLVPFAVPHFLFSDPSPVPSPSPPSDLNLREIRRVVAFLMDRPQSLTPPAAAELASALACIAAGLEPWVPAVAALLKVQFSGLLYSYDPILSHVVLMLYCRFSDAFAGGDELGIARRLASIAKESHQPLVFRLLALHWLLGAPQLASSLSLLAPRFYPTVFDPLALKAKKLDALAHIACSLGTLEGKREEEESKRAQVVKLFEDGLVCVSAYKWLPPWSTETLVAFRALHKFLVGVSPHDADSCDSTLRLLMESTIFNTLKTMLVNLALEHRGLVPVIAYFIDRLLGCEAHQLAGELLLQTLDEHLLPKLEVGYQLSSYFPVFEKIAQNYTVPPHGLLELLTKQMVSLAEKHGPDTELKSWSQGSKVLGVCHVTIKHHHSSRIFLPLSRLLAFTCQFFPDLEVRDTARVYLRMLLCIPGKKLRHIMGSSEQPSGVSPSASLFQVPSPRPPQDLNKKLSSISSYIHLERVVALLVQQSWLLALPNFNTQSNGSTSFVGIQDISSSPSLKSEKEINPAVENINAQKEPLLVMDSKVAGILSVLRKHFACIPDYRHMPGIKIRIPCILSFESEPFTRAWGSVPAVSMEEANELPALYATTLTFSSTSKYGKIPPCRVPFLLGEPSKSGLDIVPLDSNSSEGDSSYRALIVIELEPREPMAGIIDVALKANTENGQVISGSLQSICIGIEDMFLKVLEEDVCEYYLDLFHALWEACGNSASTGRETFPLSSGKGYAAINGTRSVKLLEIPANSLVNAVEKYLSPFVVSVIGDKLVRIVRQNGVIRDVFWEEEDSSDFAVSEGDALVLYSPETPLQLPYIQEETDSDNVSHTNKRNIGVFHVLIFLPPRFHLLFLMEVGEISTLVRIRTDHWPCLAYVDEYLEALL</sequence>
<reference evidence="4" key="1">
    <citation type="journal article" date="2015" name="Nat. Genet.">
        <title>The pineapple genome and the evolution of CAM photosynthesis.</title>
        <authorList>
            <person name="Ming R."/>
            <person name="VanBuren R."/>
            <person name="Wai C.M."/>
            <person name="Tang H."/>
            <person name="Schatz M.C."/>
            <person name="Bowers J.E."/>
            <person name="Lyons E."/>
            <person name="Wang M.L."/>
            <person name="Chen J."/>
            <person name="Biggers E."/>
            <person name="Zhang J."/>
            <person name="Huang L."/>
            <person name="Zhang L."/>
            <person name="Miao W."/>
            <person name="Zhang J."/>
            <person name="Ye Z."/>
            <person name="Miao C."/>
            <person name="Lin Z."/>
            <person name="Wang H."/>
            <person name="Zhou H."/>
            <person name="Yim W.C."/>
            <person name="Priest H.D."/>
            <person name="Zheng C."/>
            <person name="Woodhouse M."/>
            <person name="Edger P.P."/>
            <person name="Guyot R."/>
            <person name="Guo H.B."/>
            <person name="Guo H."/>
            <person name="Zheng G."/>
            <person name="Singh R."/>
            <person name="Sharma A."/>
            <person name="Min X."/>
            <person name="Zheng Y."/>
            <person name="Lee H."/>
            <person name="Gurtowski J."/>
            <person name="Sedlazeck F.J."/>
            <person name="Harkess A."/>
            <person name="McKain M.R."/>
            <person name="Liao Z."/>
            <person name="Fang J."/>
            <person name="Liu J."/>
            <person name="Zhang X."/>
            <person name="Zhang Q."/>
            <person name="Hu W."/>
            <person name="Qin Y."/>
            <person name="Wang K."/>
            <person name="Chen L.Y."/>
            <person name="Shirley N."/>
            <person name="Lin Y.R."/>
            <person name="Liu L.Y."/>
            <person name="Hernandez A.G."/>
            <person name="Wright C.L."/>
            <person name="Bulone V."/>
            <person name="Tuskan G.A."/>
            <person name="Heath K."/>
            <person name="Zee F."/>
            <person name="Moore P.H."/>
            <person name="Sunkar R."/>
            <person name="Leebens-Mack J.H."/>
            <person name="Mockler T."/>
            <person name="Bennetzen J.L."/>
            <person name="Freeling M."/>
            <person name="Sankoff D."/>
            <person name="Paterson A.H."/>
            <person name="Zhu X."/>
            <person name="Yang X."/>
            <person name="Smith J.A."/>
            <person name="Cushman J.C."/>
            <person name="Paull R.E."/>
            <person name="Yu Q."/>
        </authorList>
    </citation>
    <scope>NUCLEOTIDE SEQUENCE [LARGE SCALE GENOMIC DNA]</scope>
    <source>
        <strain evidence="4">cv. F153</strain>
    </source>
</reference>
<accession>A0A6P5GZN7</accession>
<name>A0A6P5GZN7_ANACO</name>
<dbReference type="PANTHER" id="PTHR34033:SF1">
    <property type="entry name" value="AP-5 COMPLEX SUBUNIT BETA-1"/>
    <property type="match status" value="1"/>
</dbReference>